<gene>
    <name evidence="1" type="ORF">I4F81_000336</name>
</gene>
<keyword evidence="2" id="KW-1185">Reference proteome</keyword>
<proteinExistence type="predicted"/>
<comment type="caution">
    <text evidence="1">The sequence shown here is derived from an EMBL/GenBank/DDBJ whole genome shotgun (WGS) entry which is preliminary data.</text>
</comment>
<accession>A0ACC3BJP7</accession>
<sequence length="918" mass="94078">MDGAFAAAAAGGGSGGGGAGGVGGRAAGGGGDARDGDGDGAATAAALLPPLANGRGDGGPAGAPPRAAAGGDAAGGGPPRPGGGAYDEATMRELRERDQLASPSGQRLWMAAEMSRRKADYTEHLPLRVFCGTWNVNGKSPQMPLDGWLPPPGDVYDIYCLALQEVQPLTGMNAVTTDVERGRKWKEHIEASLAGGDVAYACICARQMVGILLLCFVRDAHEPAVSELMLAVAGTGIMRSGGNKGAVAARFRLYDKTLSFVSCHLAAHDHNVERRNQDFHDVIRKAVFVSASTEVPPVAPSAQSSAVRSASIESYAPASPAVNGTHVGEAAGGRRAPPLGEHGGMPAVGGGAGRVGGGGGGPVQAVASADGAVSPDVRSSSVDVAVVTADPGVPSSLSVLDHDVVFWLGDLNYRIALPAERVLELIDSSSWATLAEYDQLNIERAGGAVLQGFEEGVLSFAPTYKHEPHGVGYGRSPDETGALVVKRTPSWCDRVLWRNRVSVSPDAVVLHSYRRHEVLASDHRPVSATFGVGFERVNRISRSEVRRAVKRGLVAREAELAPRVRAEPSTLDLGAVGFASPSAMLPLVLTNEGILPTEVRLCASKLAPWLRVYPPGSAADGQGNGREIGDGGVDGRTVVGGDSDGSALQVTLAAGESATLHVAAIVDRDSGWAAALAAREVPLAGRLVFASADTLVSRRHPFARPQPVPLARVAVTGEYAATALGSTLSLLSGNTTGYTDASGGGPDSLRPASSGTFGHRRSGASSRSAEGSAGAAPDGKRFLLPPQLWHLVDALLPAAAPGDPSLFLSYGGDAAAVAEVLAATDRGDYAALSKAPPPALASALLRLLASLHEPVSPFSSGDPERQVEEDSGWGGDGGDEGGDRRRRRDPVTADAAERVAFVRVLLGAIAAPGLTAVC</sequence>
<evidence type="ECO:0000313" key="1">
    <source>
        <dbReference type="EMBL" id="KAK1857721.1"/>
    </source>
</evidence>
<name>A0ACC3BJP7_PYRYE</name>
<dbReference type="Proteomes" id="UP000798662">
    <property type="component" value="Chromosome 1"/>
</dbReference>
<evidence type="ECO:0000313" key="2">
    <source>
        <dbReference type="Proteomes" id="UP000798662"/>
    </source>
</evidence>
<reference evidence="1" key="1">
    <citation type="submission" date="2019-11" db="EMBL/GenBank/DDBJ databases">
        <title>Nori genome reveals adaptations in red seaweeds to the harsh intertidal environment.</title>
        <authorList>
            <person name="Wang D."/>
            <person name="Mao Y."/>
        </authorList>
    </citation>
    <scope>NUCLEOTIDE SEQUENCE</scope>
    <source>
        <tissue evidence="1">Gametophyte</tissue>
    </source>
</reference>
<protein>
    <submittedName>
        <fullName evidence="1">Uncharacterized protein</fullName>
    </submittedName>
</protein>
<organism evidence="1 2">
    <name type="scientific">Pyropia yezoensis</name>
    <name type="common">Susabi-nori</name>
    <name type="synonym">Porphyra yezoensis</name>
    <dbReference type="NCBI Taxonomy" id="2788"/>
    <lineage>
        <taxon>Eukaryota</taxon>
        <taxon>Rhodophyta</taxon>
        <taxon>Bangiophyceae</taxon>
        <taxon>Bangiales</taxon>
        <taxon>Bangiaceae</taxon>
        <taxon>Pyropia</taxon>
    </lineage>
</organism>
<dbReference type="EMBL" id="CM020618">
    <property type="protein sequence ID" value="KAK1857721.1"/>
    <property type="molecule type" value="Genomic_DNA"/>
</dbReference>